<dbReference type="SUPFAM" id="SSF102114">
    <property type="entry name" value="Radical SAM enzymes"/>
    <property type="match status" value="1"/>
</dbReference>
<keyword evidence="4" id="KW-0411">Iron-sulfur</keyword>
<dbReference type="Proteomes" id="UP000245921">
    <property type="component" value="Unassembled WGS sequence"/>
</dbReference>
<protein>
    <submittedName>
        <fullName evidence="6">Biotin synthase</fullName>
    </submittedName>
</protein>
<evidence type="ECO:0000256" key="3">
    <source>
        <dbReference type="ARBA" id="ARBA00023004"/>
    </source>
</evidence>
<dbReference type="AlphaFoldDB" id="A0AA45C9C4"/>
<evidence type="ECO:0000313" key="7">
    <source>
        <dbReference type="Proteomes" id="UP000245921"/>
    </source>
</evidence>
<dbReference type="EMBL" id="QGGI01000001">
    <property type="protein sequence ID" value="PWJ96702.1"/>
    <property type="molecule type" value="Genomic_DNA"/>
</dbReference>
<dbReference type="SFLD" id="SFLDS00029">
    <property type="entry name" value="Radical_SAM"/>
    <property type="match status" value="1"/>
</dbReference>
<proteinExistence type="predicted"/>
<dbReference type="InterPro" id="IPR013785">
    <property type="entry name" value="Aldolase_TIM"/>
</dbReference>
<gene>
    <name evidence="6" type="ORF">C7380_101277</name>
</gene>
<keyword evidence="3" id="KW-0408">Iron</keyword>
<dbReference type="GO" id="GO:0051536">
    <property type="term" value="F:iron-sulfur cluster binding"/>
    <property type="evidence" value="ECO:0007669"/>
    <property type="project" value="UniProtKB-KW"/>
</dbReference>
<dbReference type="SMART" id="SM00729">
    <property type="entry name" value="Elp3"/>
    <property type="match status" value="1"/>
</dbReference>
<evidence type="ECO:0000256" key="1">
    <source>
        <dbReference type="ARBA" id="ARBA00022691"/>
    </source>
</evidence>
<dbReference type="CDD" id="cd01335">
    <property type="entry name" value="Radical_SAM"/>
    <property type="match status" value="1"/>
</dbReference>
<dbReference type="PANTHER" id="PTHR43726:SF1">
    <property type="entry name" value="BIOTIN SYNTHASE"/>
    <property type="match status" value="1"/>
</dbReference>
<accession>A0AA45C9C4</accession>
<dbReference type="GO" id="GO:0046872">
    <property type="term" value="F:metal ion binding"/>
    <property type="evidence" value="ECO:0007669"/>
    <property type="project" value="UniProtKB-KW"/>
</dbReference>
<dbReference type="InterPro" id="IPR058240">
    <property type="entry name" value="rSAM_sf"/>
</dbReference>
<organism evidence="6 7">
    <name type="scientific">Oceanotoga teriensis</name>
    <dbReference type="NCBI Taxonomy" id="515440"/>
    <lineage>
        <taxon>Bacteria</taxon>
        <taxon>Thermotogati</taxon>
        <taxon>Thermotogota</taxon>
        <taxon>Thermotogae</taxon>
        <taxon>Petrotogales</taxon>
        <taxon>Petrotogaceae</taxon>
        <taxon>Oceanotoga</taxon>
    </lineage>
</organism>
<evidence type="ECO:0000256" key="2">
    <source>
        <dbReference type="ARBA" id="ARBA00022723"/>
    </source>
</evidence>
<keyword evidence="1" id="KW-0949">S-adenosyl-L-methionine</keyword>
<dbReference type="Gene3D" id="3.20.20.70">
    <property type="entry name" value="Aldolase class I"/>
    <property type="match status" value="1"/>
</dbReference>
<evidence type="ECO:0000313" key="6">
    <source>
        <dbReference type="EMBL" id="PWJ96702.1"/>
    </source>
</evidence>
<dbReference type="PROSITE" id="PS51918">
    <property type="entry name" value="RADICAL_SAM"/>
    <property type="match status" value="1"/>
</dbReference>
<dbReference type="InterPro" id="IPR007197">
    <property type="entry name" value="rSAM"/>
</dbReference>
<dbReference type="InterPro" id="IPR034422">
    <property type="entry name" value="HydE/PylB-like"/>
</dbReference>
<feature type="domain" description="Radical SAM core" evidence="5">
    <location>
        <begin position="19"/>
        <end position="242"/>
    </location>
</feature>
<dbReference type="PANTHER" id="PTHR43726">
    <property type="entry name" value="3-METHYLORNITHINE SYNTHASE"/>
    <property type="match status" value="1"/>
</dbReference>
<dbReference type="SFLD" id="SFLDG01098">
    <property type="entry name" value="Uncharacterised_Radical_SAM_Su"/>
    <property type="match status" value="1"/>
</dbReference>
<dbReference type="RefSeq" id="WP_109603689.1">
    <property type="nucleotide sequence ID" value="NZ_JAMHJO010000001.1"/>
</dbReference>
<dbReference type="GO" id="GO:0016740">
    <property type="term" value="F:transferase activity"/>
    <property type="evidence" value="ECO:0007669"/>
    <property type="project" value="TreeGrafter"/>
</dbReference>
<name>A0AA45C9C4_9BACT</name>
<sequence length="296" mass="34906">MKLSYATAVKMGIKNGRFEFKMPTAYIMIGEKCVYNCYFCSQARESYTDTDYLSRVKWPSIDLEKFEEKFDEKIFRRICIQVVSSLNYERELIPLLEYLKNKKVDVSVSIRPKNLEEIKMLFEKYKIDRIGISVDVANEKLFKKIRGTEYSKYRDLMIRASKDFLHKVTTHVIVGLGETDEDIVKFMLDMKSQSILVSLFAFTPVKGTKLEAYEKPTIERYRKIQNSREIINKYDIQLKDFKFDNQGNLIELPKKDIDLEEAKKTSGCPWCTRPYYNETPGKVQYNIPKVRKNKEV</sequence>
<keyword evidence="2" id="KW-0479">Metal-binding</keyword>
<dbReference type="InterPro" id="IPR006638">
    <property type="entry name" value="Elp3/MiaA/NifB-like_rSAM"/>
</dbReference>
<dbReference type="Pfam" id="PF04055">
    <property type="entry name" value="Radical_SAM"/>
    <property type="match status" value="1"/>
</dbReference>
<keyword evidence="7" id="KW-1185">Reference proteome</keyword>
<comment type="caution">
    <text evidence="6">The sequence shown here is derived from an EMBL/GenBank/DDBJ whole genome shotgun (WGS) entry which is preliminary data.</text>
</comment>
<reference evidence="6 7" key="1">
    <citation type="submission" date="2018-05" db="EMBL/GenBank/DDBJ databases">
        <title>Genomic Encyclopedia of Type Strains, Phase IV (KMG-IV): sequencing the most valuable type-strain genomes for metagenomic binning, comparative biology and taxonomic classification.</title>
        <authorList>
            <person name="Goeker M."/>
        </authorList>
    </citation>
    <scope>NUCLEOTIDE SEQUENCE [LARGE SCALE GENOMIC DNA]</scope>
    <source>
        <strain evidence="6 7">DSM 24906</strain>
    </source>
</reference>
<evidence type="ECO:0000256" key="4">
    <source>
        <dbReference type="ARBA" id="ARBA00023014"/>
    </source>
</evidence>
<evidence type="ECO:0000259" key="5">
    <source>
        <dbReference type="PROSITE" id="PS51918"/>
    </source>
</evidence>